<dbReference type="AlphaFoldDB" id="A0AAV2NIR3"/>
<organism evidence="2 3">
    <name type="scientific">Lasius platythorax</name>
    <dbReference type="NCBI Taxonomy" id="488582"/>
    <lineage>
        <taxon>Eukaryota</taxon>
        <taxon>Metazoa</taxon>
        <taxon>Ecdysozoa</taxon>
        <taxon>Arthropoda</taxon>
        <taxon>Hexapoda</taxon>
        <taxon>Insecta</taxon>
        <taxon>Pterygota</taxon>
        <taxon>Neoptera</taxon>
        <taxon>Endopterygota</taxon>
        <taxon>Hymenoptera</taxon>
        <taxon>Apocrita</taxon>
        <taxon>Aculeata</taxon>
        <taxon>Formicoidea</taxon>
        <taxon>Formicidae</taxon>
        <taxon>Formicinae</taxon>
        <taxon>Lasius</taxon>
        <taxon>Lasius</taxon>
    </lineage>
</organism>
<sequence length="133" mass="15323">MRMRVASPTRARSRGSARSARVKEAKINCNLIRESQPGANYDSLRVRRKRGVAPVPGARRARTPPTYEALRQMPADRETLVSLKRAAEKTRRSTTSPDWNRRRRCAPSSGARCRRTHQKRFRANRNNWNPDDV</sequence>
<feature type="compositionally biased region" description="Polar residues" evidence="1">
    <location>
        <begin position="124"/>
        <end position="133"/>
    </location>
</feature>
<evidence type="ECO:0000313" key="2">
    <source>
        <dbReference type="EMBL" id="CAL1680062.1"/>
    </source>
</evidence>
<evidence type="ECO:0000313" key="3">
    <source>
        <dbReference type="Proteomes" id="UP001497644"/>
    </source>
</evidence>
<feature type="region of interest" description="Disordered" evidence="1">
    <location>
        <begin position="1"/>
        <end position="22"/>
    </location>
</feature>
<proteinExistence type="predicted"/>
<keyword evidence="3" id="KW-1185">Reference proteome</keyword>
<feature type="compositionally biased region" description="Low complexity" evidence="1">
    <location>
        <begin position="1"/>
        <end position="19"/>
    </location>
</feature>
<name>A0AAV2NIR3_9HYME</name>
<reference evidence="2" key="1">
    <citation type="submission" date="2024-04" db="EMBL/GenBank/DDBJ databases">
        <authorList>
            <consortium name="Molecular Ecology Group"/>
        </authorList>
    </citation>
    <scope>NUCLEOTIDE SEQUENCE</scope>
</reference>
<feature type="compositionally biased region" description="Basic residues" evidence="1">
    <location>
        <begin position="112"/>
        <end position="123"/>
    </location>
</feature>
<feature type="region of interest" description="Disordered" evidence="1">
    <location>
        <begin position="85"/>
        <end position="133"/>
    </location>
</feature>
<gene>
    <name evidence="2" type="ORF">LPLAT_LOCUS6149</name>
</gene>
<protein>
    <submittedName>
        <fullName evidence="2">Uncharacterized protein</fullName>
    </submittedName>
</protein>
<dbReference type="EMBL" id="OZ034825">
    <property type="protein sequence ID" value="CAL1680062.1"/>
    <property type="molecule type" value="Genomic_DNA"/>
</dbReference>
<dbReference type="Proteomes" id="UP001497644">
    <property type="component" value="Chromosome 2"/>
</dbReference>
<accession>A0AAV2NIR3</accession>
<evidence type="ECO:0000256" key="1">
    <source>
        <dbReference type="SAM" id="MobiDB-lite"/>
    </source>
</evidence>